<accession>A0ABR7PJ43</accession>
<dbReference type="RefSeq" id="WP_187633459.1">
    <property type="nucleotide sequence ID" value="NZ_VZQQ01000004.1"/>
</dbReference>
<dbReference type="EMBL" id="VZQQ01000004">
    <property type="protein sequence ID" value="MBC8746362.1"/>
    <property type="molecule type" value="Genomic_DNA"/>
</dbReference>
<reference evidence="1 2" key="1">
    <citation type="submission" date="2019-09" db="EMBL/GenBank/DDBJ databases">
        <title>Paraburkholderia podalyriae sp. nov., A South African Podalyria-associated rhizobium.</title>
        <authorList>
            <person name="Mavima L."/>
            <person name="Beukes C.W."/>
            <person name="Palmer M."/>
            <person name="De Meyer S.E."/>
            <person name="James E.K."/>
            <person name="Maluk M."/>
            <person name="Avontuur J.R."/>
            <person name="Chan W.Y."/>
            <person name="Venter S.N."/>
            <person name="Steenkamp E.T."/>
        </authorList>
    </citation>
    <scope>NUCLEOTIDE SEQUENCE [LARGE SCALE GENOMIC DNA]</scope>
    <source>
        <strain evidence="1 2">WC7.3b</strain>
    </source>
</reference>
<evidence type="ECO:0000313" key="1">
    <source>
        <dbReference type="EMBL" id="MBC8746362.1"/>
    </source>
</evidence>
<comment type="caution">
    <text evidence="1">The sequence shown here is derived from an EMBL/GenBank/DDBJ whole genome shotgun (WGS) entry which is preliminary data.</text>
</comment>
<gene>
    <name evidence="1" type="ORF">F6X42_06940</name>
</gene>
<protein>
    <submittedName>
        <fullName evidence="1">Uncharacterized protein</fullName>
    </submittedName>
</protein>
<proteinExistence type="predicted"/>
<evidence type="ECO:0000313" key="2">
    <source>
        <dbReference type="Proteomes" id="UP000736373"/>
    </source>
</evidence>
<sequence length="73" mass="8070">MDELVSKSLVNVCFDRPEATYSLFECTRTYVAEKFQCAFDEHAPKRAAPHAAGIATSLIADESYHPYLSSTPA</sequence>
<organism evidence="1 2">
    <name type="scientific">Paraburkholderia podalyriae</name>
    <dbReference type="NCBI Taxonomy" id="1938811"/>
    <lineage>
        <taxon>Bacteria</taxon>
        <taxon>Pseudomonadati</taxon>
        <taxon>Pseudomonadota</taxon>
        <taxon>Betaproteobacteria</taxon>
        <taxon>Burkholderiales</taxon>
        <taxon>Burkholderiaceae</taxon>
        <taxon>Paraburkholderia</taxon>
    </lineage>
</organism>
<name>A0ABR7PJ43_9BURK</name>
<dbReference type="Proteomes" id="UP000736373">
    <property type="component" value="Unassembled WGS sequence"/>
</dbReference>
<keyword evidence="2" id="KW-1185">Reference proteome</keyword>